<proteinExistence type="predicted"/>
<name>A0ABN5JW55_9PSED</name>
<dbReference type="Proteomes" id="UP000241936">
    <property type="component" value="Chromosome"/>
</dbReference>
<protein>
    <recommendedName>
        <fullName evidence="3">DUF4288 domain-containing protein</fullName>
    </recommendedName>
</protein>
<evidence type="ECO:0008006" key="3">
    <source>
        <dbReference type="Google" id="ProtNLM"/>
    </source>
</evidence>
<dbReference type="EMBL" id="CP024081">
    <property type="protein sequence ID" value="AVU76298.1"/>
    <property type="molecule type" value="Genomic_DNA"/>
</dbReference>
<reference evidence="1 2" key="1">
    <citation type="journal article" date="2018" name="Front. Microbiol.">
        <title>Pseudomonas rhizophila S211, a New Plant Growth-Promoting Rhizobacterium with Potential in Pesticide-Bioremediation.</title>
        <authorList>
            <person name="Hassen W."/>
            <person name="Neifar M."/>
            <person name="Cherif H."/>
            <person name="Najjari A."/>
            <person name="Chouchane H."/>
            <person name="Driouich R.C."/>
            <person name="Salah A."/>
            <person name="Naili F."/>
            <person name="Mosbah A."/>
            <person name="Souissi Y."/>
            <person name="Raddadi N."/>
            <person name="Ouzari H.I."/>
            <person name="Fava F."/>
            <person name="Cherif A."/>
        </authorList>
    </citation>
    <scope>NUCLEOTIDE SEQUENCE [LARGE SCALE GENOMIC DNA]</scope>
    <source>
        <strain evidence="1 2">S211</strain>
    </source>
</reference>
<sequence length="127" mass="14968">MPVIKCFHGHEQNVSTYDWVAVLTLDQLVYARDQMDQKIKAAQAQPKRTVWRVSNGITCEGNYREDEFEKAADHLLRIYKGELMKLAPEWIEKPFGYLVFDRQLPSLTPELVTQFEYDNEWFPAKNE</sequence>
<accession>A0ABN5JW55</accession>
<organism evidence="1 2">
    <name type="scientific">Pseudomonas rhizophila</name>
    <dbReference type="NCBI Taxonomy" id="2045200"/>
    <lineage>
        <taxon>Bacteria</taxon>
        <taxon>Pseudomonadati</taxon>
        <taxon>Pseudomonadota</taxon>
        <taxon>Gammaproteobacteria</taxon>
        <taxon>Pseudomonadales</taxon>
        <taxon>Pseudomonadaceae</taxon>
        <taxon>Pseudomonas</taxon>
    </lineage>
</organism>
<evidence type="ECO:0000313" key="1">
    <source>
        <dbReference type="EMBL" id="AVU76298.1"/>
    </source>
</evidence>
<dbReference type="RefSeq" id="WP_107322229.1">
    <property type="nucleotide sequence ID" value="NZ_CP024081.1"/>
</dbReference>
<evidence type="ECO:0000313" key="2">
    <source>
        <dbReference type="Proteomes" id="UP000241936"/>
    </source>
</evidence>
<gene>
    <name evidence="1" type="ORF">CRX69_14200</name>
</gene>
<keyword evidence="2" id="KW-1185">Reference proteome</keyword>